<dbReference type="Pfam" id="PF13581">
    <property type="entry name" value="HATPase_c_2"/>
    <property type="match status" value="1"/>
</dbReference>
<evidence type="ECO:0000256" key="1">
    <source>
        <dbReference type="ARBA" id="ARBA00022527"/>
    </source>
</evidence>
<dbReference type="PANTHER" id="PTHR35526">
    <property type="entry name" value="ANTI-SIGMA-F FACTOR RSBW-RELATED"/>
    <property type="match status" value="1"/>
</dbReference>
<evidence type="ECO:0000259" key="3">
    <source>
        <dbReference type="Pfam" id="PF13581"/>
    </source>
</evidence>
<accession>A0ABW7Y073</accession>
<dbReference type="InterPro" id="IPR003594">
    <property type="entry name" value="HATPase_dom"/>
</dbReference>
<keyword evidence="1" id="KW-0808">Transferase</keyword>
<keyword evidence="1" id="KW-0418">Kinase</keyword>
<name>A0ABW7Y073_STRCE</name>
<dbReference type="PANTHER" id="PTHR35526:SF3">
    <property type="entry name" value="ANTI-SIGMA-F FACTOR RSBW"/>
    <property type="match status" value="1"/>
</dbReference>
<evidence type="ECO:0000256" key="2">
    <source>
        <dbReference type="SAM" id="MobiDB-lite"/>
    </source>
</evidence>
<dbReference type="InterPro" id="IPR050267">
    <property type="entry name" value="Anti-sigma-factor_SerPK"/>
</dbReference>
<gene>
    <name evidence="4" type="ORF">ACIA8P_11760</name>
</gene>
<dbReference type="Proteomes" id="UP001612415">
    <property type="component" value="Unassembled WGS sequence"/>
</dbReference>
<sequence>MSSPANSVLRQPGRAAPGTSAAALADGLPPQPRTVESRAWPALRPALPSDIPASAALRVRCSAEGFALARAFTRDTLGCWSLGHRGDDAALVITELAANAVAHTVVGAATTEAEVWLGILFDPAHVLLTVSDPGDDLPEFTAPDGLALLEHGRGLFIVDALAEEWGWTPNPPAGKTVWARLSTCPPPSPV</sequence>
<proteinExistence type="predicted"/>
<organism evidence="4 5">
    <name type="scientific">Streptomyces cellulosae</name>
    <dbReference type="NCBI Taxonomy" id="1968"/>
    <lineage>
        <taxon>Bacteria</taxon>
        <taxon>Bacillati</taxon>
        <taxon>Actinomycetota</taxon>
        <taxon>Actinomycetes</taxon>
        <taxon>Kitasatosporales</taxon>
        <taxon>Streptomycetaceae</taxon>
        <taxon>Streptomyces</taxon>
    </lineage>
</organism>
<dbReference type="EMBL" id="JBITDC010000004">
    <property type="protein sequence ID" value="MFI5675332.1"/>
    <property type="molecule type" value="Genomic_DNA"/>
</dbReference>
<feature type="region of interest" description="Disordered" evidence="2">
    <location>
        <begin position="1"/>
        <end position="35"/>
    </location>
</feature>
<dbReference type="GO" id="GO:0005524">
    <property type="term" value="F:ATP binding"/>
    <property type="evidence" value="ECO:0007669"/>
    <property type="project" value="UniProtKB-KW"/>
</dbReference>
<comment type="caution">
    <text evidence="4">The sequence shown here is derived from an EMBL/GenBank/DDBJ whole genome shotgun (WGS) entry which is preliminary data.</text>
</comment>
<evidence type="ECO:0000313" key="5">
    <source>
        <dbReference type="Proteomes" id="UP001612415"/>
    </source>
</evidence>
<dbReference type="SUPFAM" id="SSF55874">
    <property type="entry name" value="ATPase domain of HSP90 chaperone/DNA topoisomerase II/histidine kinase"/>
    <property type="match status" value="1"/>
</dbReference>
<reference evidence="4 5" key="1">
    <citation type="submission" date="2024-10" db="EMBL/GenBank/DDBJ databases">
        <title>The Natural Products Discovery Center: Release of the First 8490 Sequenced Strains for Exploring Actinobacteria Biosynthetic Diversity.</title>
        <authorList>
            <person name="Kalkreuter E."/>
            <person name="Kautsar S.A."/>
            <person name="Yang D."/>
            <person name="Bader C.D."/>
            <person name="Teijaro C.N."/>
            <person name="Fluegel L."/>
            <person name="Davis C.M."/>
            <person name="Simpson J.R."/>
            <person name="Lauterbach L."/>
            <person name="Steele A.D."/>
            <person name="Gui C."/>
            <person name="Meng S."/>
            <person name="Li G."/>
            <person name="Viehrig K."/>
            <person name="Ye F."/>
            <person name="Su P."/>
            <person name="Kiefer A.F."/>
            <person name="Nichols A."/>
            <person name="Cepeda A.J."/>
            <person name="Yan W."/>
            <person name="Fan B."/>
            <person name="Jiang Y."/>
            <person name="Adhikari A."/>
            <person name="Zheng C.-J."/>
            <person name="Schuster L."/>
            <person name="Cowan T.M."/>
            <person name="Smanski M.J."/>
            <person name="Chevrette M.G."/>
            <person name="De Carvalho L.P.S."/>
            <person name="Shen B."/>
        </authorList>
    </citation>
    <scope>NUCLEOTIDE SEQUENCE [LARGE SCALE GENOMIC DNA]</scope>
    <source>
        <strain evidence="4 5">NPDC051599</strain>
    </source>
</reference>
<dbReference type="Gene3D" id="3.30.565.10">
    <property type="entry name" value="Histidine kinase-like ATPase, C-terminal domain"/>
    <property type="match status" value="1"/>
</dbReference>
<dbReference type="InterPro" id="IPR036890">
    <property type="entry name" value="HATPase_C_sf"/>
</dbReference>
<keyword evidence="4" id="KW-0547">Nucleotide-binding</keyword>
<keyword evidence="4" id="KW-0067">ATP-binding</keyword>
<keyword evidence="5" id="KW-1185">Reference proteome</keyword>
<protein>
    <submittedName>
        <fullName evidence="4">ATP-binding protein</fullName>
    </submittedName>
</protein>
<dbReference type="RefSeq" id="WP_398656152.1">
    <property type="nucleotide sequence ID" value="NZ_JBITDC010000004.1"/>
</dbReference>
<keyword evidence="1" id="KW-0723">Serine/threonine-protein kinase</keyword>
<evidence type="ECO:0000313" key="4">
    <source>
        <dbReference type="EMBL" id="MFI5675332.1"/>
    </source>
</evidence>
<dbReference type="CDD" id="cd16936">
    <property type="entry name" value="HATPase_RsbW-like"/>
    <property type="match status" value="1"/>
</dbReference>
<feature type="domain" description="Histidine kinase/HSP90-like ATPase" evidence="3">
    <location>
        <begin position="69"/>
        <end position="180"/>
    </location>
</feature>